<evidence type="ECO:0000313" key="2">
    <source>
        <dbReference type="EMBL" id="PKI63830.1"/>
    </source>
</evidence>
<evidence type="ECO:0000313" key="3">
    <source>
        <dbReference type="Proteomes" id="UP000233551"/>
    </source>
</evidence>
<dbReference type="Proteomes" id="UP000233551">
    <property type="component" value="Unassembled WGS sequence"/>
</dbReference>
<evidence type="ECO:0000256" key="1">
    <source>
        <dbReference type="SAM" id="MobiDB-lite"/>
    </source>
</evidence>
<gene>
    <name evidence="2" type="ORF">CRG98_015814</name>
</gene>
<accession>A0A2I0K6Q2</accession>
<reference evidence="2 3" key="1">
    <citation type="submission" date="2017-11" db="EMBL/GenBank/DDBJ databases">
        <title>De-novo sequencing of pomegranate (Punica granatum L.) genome.</title>
        <authorList>
            <person name="Akparov Z."/>
            <person name="Amiraslanov A."/>
            <person name="Hajiyeva S."/>
            <person name="Abbasov M."/>
            <person name="Kaur K."/>
            <person name="Hamwieh A."/>
            <person name="Solovyev V."/>
            <person name="Salamov A."/>
            <person name="Braich B."/>
            <person name="Kosarev P."/>
            <person name="Mahmoud A."/>
            <person name="Hajiyev E."/>
            <person name="Babayeva S."/>
            <person name="Izzatullayeva V."/>
            <person name="Mammadov A."/>
            <person name="Mammadov A."/>
            <person name="Sharifova S."/>
            <person name="Ojaghi J."/>
            <person name="Eynullazada K."/>
            <person name="Bayramov B."/>
            <person name="Abdulazimova A."/>
            <person name="Shahmuradov I."/>
        </authorList>
    </citation>
    <scope>NUCLEOTIDE SEQUENCE [LARGE SCALE GENOMIC DNA]</scope>
    <source>
        <strain evidence="3">cv. AG2017</strain>
        <tissue evidence="2">Leaf</tissue>
    </source>
</reference>
<keyword evidence="3" id="KW-1185">Reference proteome</keyword>
<dbReference type="AlphaFoldDB" id="A0A2I0K6Q2"/>
<organism evidence="2 3">
    <name type="scientific">Punica granatum</name>
    <name type="common">Pomegranate</name>
    <dbReference type="NCBI Taxonomy" id="22663"/>
    <lineage>
        <taxon>Eukaryota</taxon>
        <taxon>Viridiplantae</taxon>
        <taxon>Streptophyta</taxon>
        <taxon>Embryophyta</taxon>
        <taxon>Tracheophyta</taxon>
        <taxon>Spermatophyta</taxon>
        <taxon>Magnoliopsida</taxon>
        <taxon>eudicotyledons</taxon>
        <taxon>Gunneridae</taxon>
        <taxon>Pentapetalae</taxon>
        <taxon>rosids</taxon>
        <taxon>malvids</taxon>
        <taxon>Myrtales</taxon>
        <taxon>Lythraceae</taxon>
        <taxon>Punica</taxon>
    </lineage>
</organism>
<dbReference type="EMBL" id="PGOL01000868">
    <property type="protein sequence ID" value="PKI63830.1"/>
    <property type="molecule type" value="Genomic_DNA"/>
</dbReference>
<proteinExistence type="predicted"/>
<sequence length="105" mass="11496">MTEREEEGGCVEEGRRRGNAVGLPINLPRDVPDQQLLPVCSDSFFSKNSASQLDDHLNDLPSSLCRPLTLLSPVVATNHWSSTSSALPHHVELTISLTLDEPSFD</sequence>
<comment type="caution">
    <text evidence="2">The sequence shown here is derived from an EMBL/GenBank/DDBJ whole genome shotgun (WGS) entry which is preliminary data.</text>
</comment>
<feature type="compositionally biased region" description="Acidic residues" evidence="1">
    <location>
        <begin position="1"/>
        <end position="10"/>
    </location>
</feature>
<name>A0A2I0K6Q2_PUNGR</name>
<protein>
    <submittedName>
        <fullName evidence="2">Uncharacterized protein</fullName>
    </submittedName>
</protein>
<feature type="region of interest" description="Disordered" evidence="1">
    <location>
        <begin position="1"/>
        <end position="26"/>
    </location>
</feature>